<reference evidence="2 3" key="1">
    <citation type="journal article" date="2023" name="G3 (Bethesda)">
        <title>A chromosome-level genome assembly of Zasmidium syzygii isolated from banana leaves.</title>
        <authorList>
            <person name="van Westerhoven A.C."/>
            <person name="Mehrabi R."/>
            <person name="Talebi R."/>
            <person name="Steentjes M.B.F."/>
            <person name="Corcolon B."/>
            <person name="Chong P.A."/>
            <person name="Kema G.H.J."/>
            <person name="Seidl M.F."/>
        </authorList>
    </citation>
    <scope>NUCLEOTIDE SEQUENCE [LARGE SCALE GENOMIC DNA]</scope>
    <source>
        <strain evidence="2 3">P124</strain>
    </source>
</reference>
<feature type="compositionally biased region" description="Basic and acidic residues" evidence="1">
    <location>
        <begin position="142"/>
        <end position="157"/>
    </location>
</feature>
<sequence length="315" mass="34269">MADDNQLYTAAVAHHDVYMVRPKGKSPVKPAASIVDLVNEPVFWHGYTSEEEVASPVDDEDDDDQFSLHSDESMDSIASNASFPEQLAEACSNVKQQCNKAQAVKIQAAGKARVVSLPKPIDIPARRSIMRPASPGSPSKRASLERRSPVESTRNSEDSQTTRNDSIDSSVNSPASTAPSSVDEPLYRRPPIKHQQSFSRHVDLMEAAKACSSPISGPNSPMFPQSSGLPKRHSTALSDRSDVASIITRSSVRRMTKLSSNFSLNKIGKNLVGRDSSYGGDLESVKEPEPNYIAPAQQQRRIPARSTSLKPKMVS</sequence>
<evidence type="ECO:0000313" key="2">
    <source>
        <dbReference type="EMBL" id="KAK4501990.1"/>
    </source>
</evidence>
<gene>
    <name evidence="2" type="ORF">PRZ48_007801</name>
</gene>
<feature type="compositionally biased region" description="Polar residues" evidence="1">
    <location>
        <begin position="158"/>
        <end position="180"/>
    </location>
</feature>
<proteinExistence type="predicted"/>
<feature type="region of interest" description="Disordered" evidence="1">
    <location>
        <begin position="211"/>
        <end position="237"/>
    </location>
</feature>
<keyword evidence="3" id="KW-1185">Reference proteome</keyword>
<feature type="compositionally biased region" description="Polar residues" evidence="1">
    <location>
        <begin position="213"/>
        <end position="228"/>
    </location>
</feature>
<feature type="region of interest" description="Disordered" evidence="1">
    <location>
        <begin position="125"/>
        <end position="190"/>
    </location>
</feature>
<accession>A0ABR0ELF4</accession>
<feature type="compositionally biased region" description="Acidic residues" evidence="1">
    <location>
        <begin position="51"/>
        <end position="65"/>
    </location>
</feature>
<protein>
    <submittedName>
        <fullName evidence="2">Uncharacterized protein</fullName>
    </submittedName>
</protein>
<name>A0ABR0ELF4_ZASCE</name>
<comment type="caution">
    <text evidence="2">The sequence shown here is derived from an EMBL/GenBank/DDBJ whole genome shotgun (WGS) entry which is preliminary data.</text>
</comment>
<feature type="compositionally biased region" description="Polar residues" evidence="1">
    <location>
        <begin position="296"/>
        <end position="309"/>
    </location>
</feature>
<organism evidence="2 3">
    <name type="scientific">Zasmidium cellare</name>
    <name type="common">Wine cellar mold</name>
    <name type="synonym">Racodium cellare</name>
    <dbReference type="NCBI Taxonomy" id="395010"/>
    <lineage>
        <taxon>Eukaryota</taxon>
        <taxon>Fungi</taxon>
        <taxon>Dikarya</taxon>
        <taxon>Ascomycota</taxon>
        <taxon>Pezizomycotina</taxon>
        <taxon>Dothideomycetes</taxon>
        <taxon>Dothideomycetidae</taxon>
        <taxon>Mycosphaerellales</taxon>
        <taxon>Mycosphaerellaceae</taxon>
        <taxon>Zasmidium</taxon>
    </lineage>
</organism>
<dbReference type="Proteomes" id="UP001305779">
    <property type="component" value="Unassembled WGS sequence"/>
</dbReference>
<evidence type="ECO:0000313" key="3">
    <source>
        <dbReference type="Proteomes" id="UP001305779"/>
    </source>
</evidence>
<dbReference type="EMBL" id="JAXOVC010000005">
    <property type="protein sequence ID" value="KAK4501990.1"/>
    <property type="molecule type" value="Genomic_DNA"/>
</dbReference>
<evidence type="ECO:0000256" key="1">
    <source>
        <dbReference type="SAM" id="MobiDB-lite"/>
    </source>
</evidence>
<feature type="region of interest" description="Disordered" evidence="1">
    <location>
        <begin position="51"/>
        <end position="81"/>
    </location>
</feature>
<feature type="region of interest" description="Disordered" evidence="1">
    <location>
        <begin position="273"/>
        <end position="315"/>
    </location>
</feature>